<comment type="caution">
    <text evidence="3">The sequence shown here is derived from an EMBL/GenBank/DDBJ whole genome shotgun (WGS) entry which is preliminary data.</text>
</comment>
<dbReference type="Pfam" id="PF07859">
    <property type="entry name" value="Abhydrolase_3"/>
    <property type="match status" value="1"/>
</dbReference>
<evidence type="ECO:0000313" key="4">
    <source>
        <dbReference type="Proteomes" id="UP000762676"/>
    </source>
</evidence>
<organism evidence="3 4">
    <name type="scientific">Elysia marginata</name>
    <dbReference type="NCBI Taxonomy" id="1093978"/>
    <lineage>
        <taxon>Eukaryota</taxon>
        <taxon>Metazoa</taxon>
        <taxon>Spiralia</taxon>
        <taxon>Lophotrochozoa</taxon>
        <taxon>Mollusca</taxon>
        <taxon>Gastropoda</taxon>
        <taxon>Heterobranchia</taxon>
        <taxon>Euthyneura</taxon>
        <taxon>Panpulmonata</taxon>
        <taxon>Sacoglossa</taxon>
        <taxon>Placobranchoidea</taxon>
        <taxon>Plakobranchidae</taxon>
        <taxon>Elysia</taxon>
    </lineage>
</organism>
<dbReference type="EMBL" id="BMAT01005865">
    <property type="protein sequence ID" value="GFS00986.1"/>
    <property type="molecule type" value="Genomic_DNA"/>
</dbReference>
<dbReference type="Gene3D" id="3.40.50.1820">
    <property type="entry name" value="alpha/beta hydrolase"/>
    <property type="match status" value="1"/>
</dbReference>
<sequence>MKDELLPALIYLHGGGWMLHNPDSYDNTVYPIANCSRKITISVDYRLSPDHPFPAPVHDCLDVTRYVLKHGKSLGIDVNRVGIAGDDTGGNIAAAAALRLSNEKSSGLPGLKFQVLMWPPLQAMDFQTPSYVDIGERISVLGRRKMVGYWALYLGLGEW</sequence>
<dbReference type="InterPro" id="IPR050300">
    <property type="entry name" value="GDXG_lipolytic_enzyme"/>
</dbReference>
<evidence type="ECO:0000259" key="2">
    <source>
        <dbReference type="Pfam" id="PF07859"/>
    </source>
</evidence>
<reference evidence="3 4" key="1">
    <citation type="journal article" date="2021" name="Elife">
        <title>Chloroplast acquisition without the gene transfer in kleptoplastic sea slugs, Plakobranchus ocellatus.</title>
        <authorList>
            <person name="Maeda T."/>
            <person name="Takahashi S."/>
            <person name="Yoshida T."/>
            <person name="Shimamura S."/>
            <person name="Takaki Y."/>
            <person name="Nagai Y."/>
            <person name="Toyoda A."/>
            <person name="Suzuki Y."/>
            <person name="Arimoto A."/>
            <person name="Ishii H."/>
            <person name="Satoh N."/>
            <person name="Nishiyama T."/>
            <person name="Hasebe M."/>
            <person name="Maruyama T."/>
            <person name="Minagawa J."/>
            <person name="Obokata J."/>
            <person name="Shigenobu S."/>
        </authorList>
    </citation>
    <scope>NUCLEOTIDE SEQUENCE [LARGE SCALE GENOMIC DNA]</scope>
</reference>
<dbReference type="SUPFAM" id="SSF53474">
    <property type="entry name" value="alpha/beta-Hydrolases"/>
    <property type="match status" value="1"/>
</dbReference>
<dbReference type="Proteomes" id="UP000762676">
    <property type="component" value="Unassembled WGS sequence"/>
</dbReference>
<accession>A0AAV4HWB7</accession>
<feature type="domain" description="Alpha/beta hydrolase fold-3" evidence="2">
    <location>
        <begin position="9"/>
        <end position="155"/>
    </location>
</feature>
<dbReference type="InterPro" id="IPR029058">
    <property type="entry name" value="AB_hydrolase_fold"/>
</dbReference>
<name>A0AAV4HWB7_9GAST</name>
<keyword evidence="4" id="KW-1185">Reference proteome</keyword>
<keyword evidence="1" id="KW-0378">Hydrolase</keyword>
<dbReference type="PANTHER" id="PTHR48081:SF8">
    <property type="entry name" value="ALPHA_BETA HYDROLASE FOLD-3 DOMAIN-CONTAINING PROTEIN-RELATED"/>
    <property type="match status" value="1"/>
</dbReference>
<protein>
    <submittedName>
        <fullName evidence="3">Arylacetamide deacetylase</fullName>
    </submittedName>
</protein>
<dbReference type="InterPro" id="IPR013094">
    <property type="entry name" value="AB_hydrolase_3"/>
</dbReference>
<evidence type="ECO:0000313" key="3">
    <source>
        <dbReference type="EMBL" id="GFS00986.1"/>
    </source>
</evidence>
<gene>
    <name evidence="3" type="ORF">ElyMa_002827300</name>
</gene>
<dbReference type="GO" id="GO:0016787">
    <property type="term" value="F:hydrolase activity"/>
    <property type="evidence" value="ECO:0007669"/>
    <property type="project" value="UniProtKB-KW"/>
</dbReference>
<dbReference type="AlphaFoldDB" id="A0AAV4HWB7"/>
<dbReference type="PANTHER" id="PTHR48081">
    <property type="entry name" value="AB HYDROLASE SUPERFAMILY PROTEIN C4A8.06C"/>
    <property type="match status" value="1"/>
</dbReference>
<evidence type="ECO:0000256" key="1">
    <source>
        <dbReference type="ARBA" id="ARBA00022801"/>
    </source>
</evidence>
<proteinExistence type="predicted"/>